<name>F2D0G9_HORVV</name>
<evidence type="ECO:0000313" key="1">
    <source>
        <dbReference type="EMBL" id="BAJ88590.1"/>
    </source>
</evidence>
<proteinExistence type="evidence at transcript level"/>
<reference evidence="1" key="1">
    <citation type="journal article" date="2011" name="Plant Physiol.">
        <title>Comprehensive sequence analysis of 24,783 barley full-length cDNAs derived from 12 clone libraries.</title>
        <authorList>
            <person name="Matsumoto T."/>
            <person name="Tanaka T."/>
            <person name="Sakai H."/>
            <person name="Amano N."/>
            <person name="Kanamori H."/>
            <person name="Kurita K."/>
            <person name="Kikuta A."/>
            <person name="Kamiya K."/>
            <person name="Yamamoto M."/>
            <person name="Ikawa H."/>
            <person name="Fujii N."/>
            <person name="Hori K."/>
            <person name="Itoh T."/>
            <person name="Sato K."/>
        </authorList>
    </citation>
    <scope>NUCLEOTIDE SEQUENCE</scope>
    <source>
        <tissue evidence="1">Shoot</tissue>
    </source>
</reference>
<accession>F2D0G9</accession>
<sequence length="101" mass="11172">MDKGASSSALNRRRARVCAPSREKEVIGDGFPFVLVLELRPLVSPQSSPHSLPLSLSLSLTLSVRGDMPALRFGGHDKDYRRCLMKGQPLLFTTLFMRPSC</sequence>
<dbReference type="AlphaFoldDB" id="F2D0G9"/>
<dbReference type="EMBL" id="AK357376">
    <property type="protein sequence ID" value="BAJ88590.1"/>
    <property type="molecule type" value="mRNA"/>
</dbReference>
<protein>
    <submittedName>
        <fullName evidence="1">Predicted protein</fullName>
    </submittedName>
</protein>
<organism evidence="1">
    <name type="scientific">Hordeum vulgare subsp. vulgare</name>
    <name type="common">Domesticated barley</name>
    <dbReference type="NCBI Taxonomy" id="112509"/>
    <lineage>
        <taxon>Eukaryota</taxon>
        <taxon>Viridiplantae</taxon>
        <taxon>Streptophyta</taxon>
        <taxon>Embryophyta</taxon>
        <taxon>Tracheophyta</taxon>
        <taxon>Spermatophyta</taxon>
        <taxon>Magnoliopsida</taxon>
        <taxon>Liliopsida</taxon>
        <taxon>Poales</taxon>
        <taxon>Poaceae</taxon>
        <taxon>BOP clade</taxon>
        <taxon>Pooideae</taxon>
        <taxon>Triticodae</taxon>
        <taxon>Triticeae</taxon>
        <taxon>Hordeinae</taxon>
        <taxon>Hordeum</taxon>
    </lineage>
</organism>